<accession>A0A7S1GVK0</accession>
<evidence type="ECO:0008006" key="4">
    <source>
        <dbReference type="Google" id="ProtNLM"/>
    </source>
</evidence>
<feature type="region of interest" description="Disordered" evidence="2">
    <location>
        <begin position="380"/>
        <end position="399"/>
    </location>
</feature>
<evidence type="ECO:0000256" key="2">
    <source>
        <dbReference type="SAM" id="MobiDB-lite"/>
    </source>
</evidence>
<dbReference type="Gene3D" id="1.25.10.10">
    <property type="entry name" value="Leucine-rich Repeat Variant"/>
    <property type="match status" value="1"/>
</dbReference>
<dbReference type="PANTHER" id="PTHR22895:SF0">
    <property type="entry name" value="ARMADILLO REPEAT-CONTAINING PROTEIN 6"/>
    <property type="match status" value="1"/>
</dbReference>
<gene>
    <name evidence="3" type="ORF">HAND00432_LOCUS5863</name>
</gene>
<dbReference type="SUPFAM" id="SSF48371">
    <property type="entry name" value="ARM repeat"/>
    <property type="match status" value="1"/>
</dbReference>
<proteinExistence type="predicted"/>
<sequence length="399" mass="42619">MAGNAGVVGAGAEALGKMKDDGEVCAVVLKLLLLLITDNEMNRDRLKEPLSHPGIASIAECLKALPGDAAVQEAGFRLTKTAAIKSESIKASFMEYDGLAPMKAALEQHVDNAEIVKNVGATMRTVTNADDWSTKVSKVFDTSKDIAKGGLLPLVYAAMKRHEEDPEVLQELCGGLKGCAVQDDIVKAMLNEGGLAGAIKALRTHMNHPGLASRCMLLFSNLAENDDAKKVLCQGEALGLMLQTMQLHQRSARVMRAGFTALASMALRMPDNVEVMMEAGAARVVVEGMKAHTGQQELNRQAMICVRNMVVRCPHHREAFLADGVEELIVAARDTHIKCADAAFDCLRDLGCEYGGLGDLAGKGKHSAYVGSDDSLVQNKAGQANAGSSMVTWEEEEES</sequence>
<evidence type="ECO:0000313" key="3">
    <source>
        <dbReference type="EMBL" id="CAD8951328.1"/>
    </source>
</evidence>
<keyword evidence="1" id="KW-0677">Repeat</keyword>
<feature type="compositionally biased region" description="Polar residues" evidence="2">
    <location>
        <begin position="380"/>
        <end position="391"/>
    </location>
</feature>
<dbReference type="PANTHER" id="PTHR22895">
    <property type="entry name" value="ARMADILLO REPEAT-CONTAINING PROTEIN 6"/>
    <property type="match status" value="1"/>
</dbReference>
<protein>
    <recommendedName>
        <fullName evidence="4">Protein HGH1 homolog</fullName>
    </recommendedName>
</protein>
<dbReference type="InterPro" id="IPR016024">
    <property type="entry name" value="ARM-type_fold"/>
</dbReference>
<reference evidence="3" key="1">
    <citation type="submission" date="2021-01" db="EMBL/GenBank/DDBJ databases">
        <authorList>
            <person name="Corre E."/>
            <person name="Pelletier E."/>
            <person name="Niang G."/>
            <person name="Scheremetjew M."/>
            <person name="Finn R."/>
            <person name="Kale V."/>
            <person name="Holt S."/>
            <person name="Cochrane G."/>
            <person name="Meng A."/>
            <person name="Brown T."/>
            <person name="Cohen L."/>
        </authorList>
    </citation>
    <scope>NUCLEOTIDE SEQUENCE</scope>
    <source>
        <strain evidence="3">CCMP644</strain>
    </source>
</reference>
<dbReference type="AlphaFoldDB" id="A0A7S1GVK0"/>
<evidence type="ECO:0000256" key="1">
    <source>
        <dbReference type="ARBA" id="ARBA00022737"/>
    </source>
</evidence>
<dbReference type="EMBL" id="HBFX01009871">
    <property type="protein sequence ID" value="CAD8951328.1"/>
    <property type="molecule type" value="Transcribed_RNA"/>
</dbReference>
<dbReference type="InterPro" id="IPR011989">
    <property type="entry name" value="ARM-like"/>
</dbReference>
<name>A0A7S1GVK0_HEMAN</name>
<organism evidence="3">
    <name type="scientific">Hemiselmis andersenii</name>
    <name type="common">Cryptophyte alga</name>
    <dbReference type="NCBI Taxonomy" id="464988"/>
    <lineage>
        <taxon>Eukaryota</taxon>
        <taxon>Cryptophyceae</taxon>
        <taxon>Cryptomonadales</taxon>
        <taxon>Hemiselmidaceae</taxon>
        <taxon>Hemiselmis</taxon>
    </lineage>
</organism>